<gene>
    <name evidence="1" type="ORF">J5X90_18465</name>
</gene>
<organism evidence="1 2">
    <name type="scientific">Pseudoalteromonas viridis</name>
    <dbReference type="NCBI Taxonomy" id="339617"/>
    <lineage>
        <taxon>Bacteria</taxon>
        <taxon>Pseudomonadati</taxon>
        <taxon>Pseudomonadota</taxon>
        <taxon>Gammaproteobacteria</taxon>
        <taxon>Alteromonadales</taxon>
        <taxon>Pseudoalteromonadaceae</taxon>
        <taxon>Pseudoalteromonas</taxon>
    </lineage>
</organism>
<sequence>MNIRSETELNTMSDALATSTCQGHFHAPSEEIFIQLAQHNSAALIVSGKLYSDRIVTTKSIGPTQFNSSARVIGQTIKSYSREYVYTLGYLDGDNIQTAAKRVINSGTLNGANVAIEAEEDVYNAFVGVIKAGNLSLDLKDGIVTNGARTNKRNWPSSQSMLAPSININGLKHGPYSGYSTAGTMQSRLSAKIHVNTVKIIAKAIENTIPYHIEEPSGVDWSKGSSVNTTQPEQMSMAAESTMELKASNYTRNTSAIFLLNQQGRFHIDAPLLFNERYRLETPPYITSRYAYTSDKKGSHDQVEKGVGTKVSAYSLLGRIVSFSDFELGSKQVSSTRRRMVNAFSYFEVFQNVHFKKLGLESVGIVLSSTTTQQSSQSAKRCIVLGSCAGSAIDTS</sequence>
<evidence type="ECO:0000313" key="1">
    <source>
        <dbReference type="EMBL" id="QTL35467.1"/>
    </source>
</evidence>
<protein>
    <submittedName>
        <fullName evidence="1">Uncharacterized protein</fullName>
    </submittedName>
</protein>
<name>A0ABX7V7P2_9GAMM</name>
<accession>A0ABX7V7P2</accession>
<dbReference type="EMBL" id="CP072425">
    <property type="protein sequence ID" value="QTL35467.1"/>
    <property type="molecule type" value="Genomic_DNA"/>
</dbReference>
<keyword evidence="2" id="KW-1185">Reference proteome</keyword>
<dbReference type="Proteomes" id="UP000665025">
    <property type="component" value="Chromosome 1"/>
</dbReference>
<proteinExistence type="predicted"/>
<evidence type="ECO:0000313" key="2">
    <source>
        <dbReference type="Proteomes" id="UP000665025"/>
    </source>
</evidence>
<dbReference type="RefSeq" id="WP_209052349.1">
    <property type="nucleotide sequence ID" value="NZ_CP072425.1"/>
</dbReference>
<reference evidence="1 2" key="1">
    <citation type="submission" date="2021-03" db="EMBL/GenBank/DDBJ databases">
        <title>Complete Genome of Pseudoalteromonas viridis Strain BBR56, a new biocontrol bacterial candidate.</title>
        <authorList>
            <person name="Handayani D.P."/>
            <person name="Isnansetyo A."/>
            <person name="Istiqomah I."/>
            <person name="Jumina J."/>
        </authorList>
    </citation>
    <scope>NUCLEOTIDE SEQUENCE [LARGE SCALE GENOMIC DNA]</scope>
    <source>
        <strain evidence="1 2">BBR56</strain>
    </source>
</reference>